<dbReference type="InterPro" id="IPR051043">
    <property type="entry name" value="Sulfatase_Mod_Factor_Kinase"/>
</dbReference>
<protein>
    <submittedName>
        <fullName evidence="3">Spore coat protein CotH</fullName>
    </submittedName>
</protein>
<evidence type="ECO:0000256" key="1">
    <source>
        <dbReference type="SAM" id="SignalP"/>
    </source>
</evidence>
<evidence type="ECO:0000313" key="3">
    <source>
        <dbReference type="EMBL" id="CUU25970.1"/>
    </source>
</evidence>
<proteinExistence type="predicted"/>
<feature type="signal peptide" evidence="1">
    <location>
        <begin position="1"/>
        <end position="26"/>
    </location>
</feature>
<evidence type="ECO:0000313" key="4">
    <source>
        <dbReference type="Proteomes" id="UP000059419"/>
    </source>
</evidence>
<evidence type="ECO:0000259" key="2">
    <source>
        <dbReference type="Pfam" id="PF03781"/>
    </source>
</evidence>
<keyword evidence="1" id="KW-0732">Signal</keyword>
<geneLocation type="plasmid" evidence="4">
    <name>pEM01</name>
</geneLocation>
<dbReference type="SUPFAM" id="SSF56436">
    <property type="entry name" value="C-type lectin-like"/>
    <property type="match status" value="1"/>
</dbReference>
<dbReference type="Gene3D" id="3.90.1580.10">
    <property type="entry name" value="paralog of FGE (formylglycine-generating enzyme)"/>
    <property type="match status" value="1"/>
</dbReference>
<feature type="chain" id="PRO_5006858194" evidence="1">
    <location>
        <begin position="27"/>
        <end position="287"/>
    </location>
</feature>
<keyword evidence="3" id="KW-0946">Virion</keyword>
<dbReference type="AlphaFoldDB" id="A0A0U5GT93"/>
<name>A0A0U5GT93_9GAMM</name>
<organism evidence="3 4">
    <name type="scientific">Duffyella gerundensis</name>
    <dbReference type="NCBI Taxonomy" id="1619313"/>
    <lineage>
        <taxon>Bacteria</taxon>
        <taxon>Pseudomonadati</taxon>
        <taxon>Pseudomonadota</taxon>
        <taxon>Gammaproteobacteria</taxon>
        <taxon>Enterobacterales</taxon>
        <taxon>Erwiniaceae</taxon>
        <taxon>Duffyella</taxon>
    </lineage>
</organism>
<dbReference type="KEGG" id="ege:EM595_p0272"/>
<dbReference type="Proteomes" id="UP000059419">
    <property type="component" value="Plasmid pEM01"/>
</dbReference>
<dbReference type="PANTHER" id="PTHR23150">
    <property type="entry name" value="SULFATASE MODIFYING FACTOR 1, 2"/>
    <property type="match status" value="1"/>
</dbReference>
<feature type="domain" description="Sulfatase-modifying factor enzyme-like" evidence="2">
    <location>
        <begin position="31"/>
        <end position="285"/>
    </location>
</feature>
<dbReference type="InterPro" id="IPR042095">
    <property type="entry name" value="SUMF_sf"/>
</dbReference>
<accession>A0A0U5GT93</accession>
<dbReference type="EMBL" id="LN907828">
    <property type="protein sequence ID" value="CUU25970.1"/>
    <property type="molecule type" value="Genomic_DNA"/>
</dbReference>
<dbReference type="Pfam" id="PF03781">
    <property type="entry name" value="FGE-sulfatase"/>
    <property type="match status" value="1"/>
</dbReference>
<sequence>MPISISQDGSVKNKILFLLSVFSAFAAATQSPDEIVVAGGRYYAGNVFGQHDYAAHANITLNTFWIMRTEITYRLYSDVHEWAVERGYVFGVGCNGAVYEDCRPADTDNGTHPVTSVEWSDAVIFANALSEKAGLRPVYLNNNGVPARDSSRYEFKQDARANGYRLPTAEEWQIAARGGKAGLENGSYGFRFAGSNNANAVAWFPDFNDPHFGTVRVKSLRPNALGLYDMSGNVSEWVDAFDTLSGVKMYYFCGGSFLLHTGSLTSCDTHSAGYALPDTGFRLVRKF</sequence>
<dbReference type="PANTHER" id="PTHR23150:SF19">
    <property type="entry name" value="FORMYLGLYCINE-GENERATING ENZYME"/>
    <property type="match status" value="1"/>
</dbReference>
<dbReference type="PATRIC" id="fig|1619313.3.peg.3886"/>
<dbReference type="OrthoDB" id="9768004at2"/>
<keyword evidence="4" id="KW-1185">Reference proteome</keyword>
<dbReference type="GO" id="GO:0120147">
    <property type="term" value="F:formylglycine-generating oxidase activity"/>
    <property type="evidence" value="ECO:0007669"/>
    <property type="project" value="TreeGrafter"/>
</dbReference>
<dbReference type="InterPro" id="IPR005532">
    <property type="entry name" value="SUMF_dom"/>
</dbReference>
<keyword evidence="3" id="KW-0167">Capsid protein</keyword>
<gene>
    <name evidence="3" type="ORF">EM595_p0272</name>
</gene>
<reference evidence="4" key="1">
    <citation type="submission" date="2015-11" db="EMBL/GenBank/DDBJ databases">
        <authorList>
            <person name="Blom J."/>
        </authorList>
    </citation>
    <scope>NUCLEOTIDE SEQUENCE [LARGE SCALE GENOMIC DNA]</scope>
    <source>
        <plasmid evidence="4">pEM01</plasmid>
    </source>
</reference>
<dbReference type="InterPro" id="IPR016187">
    <property type="entry name" value="CTDL_fold"/>
</dbReference>